<dbReference type="CDD" id="cd03784">
    <property type="entry name" value="GT1_Gtf-like"/>
    <property type="match status" value="1"/>
</dbReference>
<reference evidence="8" key="1">
    <citation type="submission" date="2025-08" db="UniProtKB">
        <authorList>
            <consortium name="RefSeq"/>
        </authorList>
    </citation>
    <scope>IDENTIFICATION</scope>
    <source>
        <tissue evidence="8">Young leaves</tissue>
    </source>
</reference>
<evidence type="ECO:0000256" key="3">
    <source>
        <dbReference type="ARBA" id="ARBA00022676"/>
    </source>
</evidence>
<dbReference type="FunFam" id="3.40.50.2000:FF:000051">
    <property type="entry name" value="Glycosyltransferase"/>
    <property type="match status" value="1"/>
</dbReference>
<dbReference type="RefSeq" id="XP_022979637.1">
    <property type="nucleotide sequence ID" value="XM_023123869.1"/>
</dbReference>
<comment type="similarity">
    <text evidence="2 5">Belongs to the UDP-glycosyltransferase family.</text>
</comment>
<evidence type="ECO:0000313" key="8">
    <source>
        <dbReference type="RefSeq" id="XP_022979637.1"/>
    </source>
</evidence>
<dbReference type="Gene3D" id="3.40.50.2000">
    <property type="entry name" value="Glycogen Phosphorylase B"/>
    <property type="match status" value="2"/>
</dbReference>
<organism evidence="7 8">
    <name type="scientific">Cucurbita maxima</name>
    <name type="common">Pumpkin</name>
    <name type="synonym">Winter squash</name>
    <dbReference type="NCBI Taxonomy" id="3661"/>
    <lineage>
        <taxon>Eukaryota</taxon>
        <taxon>Viridiplantae</taxon>
        <taxon>Streptophyta</taxon>
        <taxon>Embryophyta</taxon>
        <taxon>Tracheophyta</taxon>
        <taxon>Spermatophyta</taxon>
        <taxon>Magnoliopsida</taxon>
        <taxon>eudicotyledons</taxon>
        <taxon>Gunneridae</taxon>
        <taxon>Pentapetalae</taxon>
        <taxon>rosids</taxon>
        <taxon>fabids</taxon>
        <taxon>Cucurbitales</taxon>
        <taxon>Cucurbitaceae</taxon>
        <taxon>Cucurbiteae</taxon>
        <taxon>Cucurbita</taxon>
    </lineage>
</organism>
<gene>
    <name evidence="8" type="primary">LOC111479307</name>
</gene>
<accession>A0A6J1IP94</accession>
<protein>
    <recommendedName>
        <fullName evidence="6">Glycosyltransferase</fullName>
        <ecNumber evidence="6">2.4.1.-</ecNumber>
    </recommendedName>
</protein>
<dbReference type="PANTHER" id="PTHR48046:SF6">
    <property type="entry name" value="GLYCOSYLTRANSFERASE"/>
    <property type="match status" value="1"/>
</dbReference>
<evidence type="ECO:0000313" key="7">
    <source>
        <dbReference type="Proteomes" id="UP000504608"/>
    </source>
</evidence>
<dbReference type="InterPro" id="IPR002213">
    <property type="entry name" value="UDP_glucos_trans"/>
</dbReference>
<keyword evidence="3 5" id="KW-0328">Glycosyltransferase</keyword>
<dbReference type="PANTHER" id="PTHR48046">
    <property type="entry name" value="UDP-GLYCOSYLTRANSFERASE 72E1"/>
    <property type="match status" value="1"/>
</dbReference>
<evidence type="ECO:0000256" key="2">
    <source>
        <dbReference type="ARBA" id="ARBA00009995"/>
    </source>
</evidence>
<name>A0A6J1IP94_CUCMA</name>
<evidence type="ECO:0000256" key="5">
    <source>
        <dbReference type="RuleBase" id="RU003718"/>
    </source>
</evidence>
<keyword evidence="4 5" id="KW-0808">Transferase</keyword>
<proteinExistence type="inferred from homology"/>
<dbReference type="SUPFAM" id="SSF53756">
    <property type="entry name" value="UDP-Glycosyltransferase/glycogen phosphorylase"/>
    <property type="match status" value="1"/>
</dbReference>
<dbReference type="EC" id="2.4.1.-" evidence="6"/>
<sequence>MEEAQSQTPHVLMMPSPGMGHLIPLIEFAKRLVLLHRFTVTFAIPSGDAPSKAQISVLNSLPSAIDHLFLPPAPLKDLPSNTKAETIIVLAVSRSLPSLRDLFKSIVTQRNLVALVVDQFGTVAFEVAKEFSVSPYIYFPCAATTLSLILHMPKLDESVTGEYRVLTEPIRLPGCTPIPGKELPDPFLDRENDSYKFFLETMKGFVLAEGIFLNSFLELESSAINALQLSGSGNPPIYPVGPLVKVDSSVTEEGVECLNWLDEQPRGSVLFVSFGSGGTLSSVQLNELALGLEMSGQKFIWVVRSPSDKEASASFFSVHSQDDPLRYLPEGFVERNRGRGLMVPSWAPQAQILKHGSTGGFLSHCGWNSTLESLVSGVPLIAWPLYAEQRVNAIILTEEIKAALRPKMNEESGVIEKEEIAKVVKCLFEGEEGKKVRAKMEELRVAGERATGDGGSSSRTLLEVVQKWSSSNVSG</sequence>
<dbReference type="PROSITE" id="PS00375">
    <property type="entry name" value="UDPGT"/>
    <property type="match status" value="1"/>
</dbReference>
<comment type="pathway">
    <text evidence="1">Secondary metabolite biosynthesis; terpenoid biosynthesis.</text>
</comment>
<dbReference type="GO" id="GO:0008194">
    <property type="term" value="F:UDP-glycosyltransferase activity"/>
    <property type="evidence" value="ECO:0007669"/>
    <property type="project" value="InterPro"/>
</dbReference>
<dbReference type="Pfam" id="PF00201">
    <property type="entry name" value="UDPGT"/>
    <property type="match status" value="1"/>
</dbReference>
<dbReference type="OrthoDB" id="5835829at2759"/>
<evidence type="ECO:0000256" key="4">
    <source>
        <dbReference type="ARBA" id="ARBA00022679"/>
    </source>
</evidence>
<evidence type="ECO:0000256" key="1">
    <source>
        <dbReference type="ARBA" id="ARBA00004721"/>
    </source>
</evidence>
<dbReference type="FunFam" id="3.40.50.2000:FF:000054">
    <property type="entry name" value="Glycosyltransferase"/>
    <property type="match status" value="1"/>
</dbReference>
<dbReference type="AlphaFoldDB" id="A0A6J1IP94"/>
<dbReference type="InterPro" id="IPR035595">
    <property type="entry name" value="UDP_glycos_trans_CS"/>
</dbReference>
<keyword evidence="7" id="KW-1185">Reference proteome</keyword>
<dbReference type="KEGG" id="cmax:111479307"/>
<evidence type="ECO:0000256" key="6">
    <source>
        <dbReference type="RuleBase" id="RU362057"/>
    </source>
</evidence>
<dbReference type="Proteomes" id="UP000504608">
    <property type="component" value="Unplaced"/>
</dbReference>
<dbReference type="GeneID" id="111479307"/>